<dbReference type="InterPro" id="IPR008928">
    <property type="entry name" value="6-hairpin_glycosidase_sf"/>
</dbReference>
<proteinExistence type="predicted"/>
<dbReference type="Pfam" id="PF00723">
    <property type="entry name" value="Glyco_hydro_15"/>
    <property type="match status" value="1"/>
</dbReference>
<dbReference type="GO" id="GO:0005975">
    <property type="term" value="P:carbohydrate metabolic process"/>
    <property type="evidence" value="ECO:0007669"/>
    <property type="project" value="InterPro"/>
</dbReference>
<organism evidence="2 3">
    <name type="scientific">Sinobaca qinghaiensis</name>
    <dbReference type="NCBI Taxonomy" id="342944"/>
    <lineage>
        <taxon>Bacteria</taxon>
        <taxon>Bacillati</taxon>
        <taxon>Bacillota</taxon>
        <taxon>Bacilli</taxon>
        <taxon>Bacillales</taxon>
        <taxon>Sporolactobacillaceae</taxon>
        <taxon>Sinobaca</taxon>
    </lineage>
</organism>
<name>A0A419V7V1_9BACL</name>
<comment type="caution">
    <text evidence="2">The sequence shown here is derived from an EMBL/GenBank/DDBJ whole genome shotgun (WGS) entry which is preliminary data.</text>
</comment>
<keyword evidence="3" id="KW-1185">Reference proteome</keyword>
<dbReference type="OrthoDB" id="3902805at2"/>
<dbReference type="AlphaFoldDB" id="A0A419V7V1"/>
<dbReference type="RefSeq" id="WP_120191561.1">
    <property type="nucleotide sequence ID" value="NZ_RAPK01000006.1"/>
</dbReference>
<dbReference type="EMBL" id="RAPK01000006">
    <property type="protein sequence ID" value="RKD76145.1"/>
    <property type="molecule type" value="Genomic_DNA"/>
</dbReference>
<dbReference type="InterPro" id="IPR012341">
    <property type="entry name" value="6hp_glycosidase-like_sf"/>
</dbReference>
<dbReference type="Gene3D" id="1.50.10.10">
    <property type="match status" value="1"/>
</dbReference>
<reference evidence="2 3" key="1">
    <citation type="submission" date="2018-09" db="EMBL/GenBank/DDBJ databases">
        <title>Genomic Encyclopedia of Archaeal and Bacterial Type Strains, Phase II (KMG-II): from individual species to whole genera.</title>
        <authorList>
            <person name="Goeker M."/>
        </authorList>
    </citation>
    <scope>NUCLEOTIDE SEQUENCE [LARGE SCALE GENOMIC DNA]</scope>
    <source>
        <strain evidence="2 3">DSM 17008</strain>
    </source>
</reference>
<dbReference type="PANTHER" id="PTHR31616">
    <property type="entry name" value="TREHALASE"/>
    <property type="match status" value="1"/>
</dbReference>
<evidence type="ECO:0000259" key="1">
    <source>
        <dbReference type="Pfam" id="PF00723"/>
    </source>
</evidence>
<protein>
    <submittedName>
        <fullName evidence="2">Oligosaccharide amylase</fullName>
    </submittedName>
</protein>
<dbReference type="InterPro" id="IPR011613">
    <property type="entry name" value="GH15-like"/>
</dbReference>
<sequence>MRKKPYVTDAIIGNGNMLISLTKDGEAHRLYWPQIDYTDQINAQSAGFYDYETEKTLFFHGKSWKHTQYYRKNTNVLITVHQYENWVVEQKDFVLADRDVWIRRFKVRNTADYARKVQLLYNSDSSVGGRHHFQTSDFDENTDCLYQYNRSDWMALASPNPITNYFIGNLNLQALPDPFDGRSVFNHPESSLFFDFDTIEPQEEHAVSIYLACGTNKREVTDSIWYCRREEEDLEEITAAYWYKVLEKAERYSYGGERTQEIYDRSILTFHLLKDKKSGTFIAGPEGDENYDFSGGYAYSWGRDAAFIAAAVDAAGYPELVNEYYRTIASWQMDAGHWEQRYYTDGQVAPNWGVQIDETGSILWGIHDHYVQTGDKYFKEIMWPTVKKGAFFLKDFIDKETNLPKPSKDLWEKRDGEHSYSAAAVYGGMMGASKLAAEEGEFHLAETWEKVAVNIKTALETRVWSEKKGSFLRALKLAVSPSVYEEALAEGREGFIEYNQKGTPIYYLWEDDVTDICLLGLNYPFNVFDAGDRRMQKTADLIEAECTSAHIGGIERFPGDVYIGGNPWIITTLWLAIYKKRSGKPAEAHELFQWTIGHANHLGLLPEQVDKHTAEPAWVMPLTWSHAMFVLAVKELSAEETTQSLEEDLEAKR</sequence>
<dbReference type="GO" id="GO:0004553">
    <property type="term" value="F:hydrolase activity, hydrolyzing O-glycosyl compounds"/>
    <property type="evidence" value="ECO:0007669"/>
    <property type="project" value="TreeGrafter"/>
</dbReference>
<dbReference type="PANTHER" id="PTHR31616:SF0">
    <property type="entry name" value="GLUCAN 1,4-ALPHA-GLUCOSIDASE"/>
    <property type="match status" value="1"/>
</dbReference>
<feature type="domain" description="GH15-like" evidence="1">
    <location>
        <begin position="259"/>
        <end position="576"/>
    </location>
</feature>
<accession>A0A419V7V1</accession>
<dbReference type="SUPFAM" id="SSF48208">
    <property type="entry name" value="Six-hairpin glycosidases"/>
    <property type="match status" value="1"/>
</dbReference>
<dbReference type="Proteomes" id="UP000285120">
    <property type="component" value="Unassembled WGS sequence"/>
</dbReference>
<gene>
    <name evidence="2" type="ORF">ATL39_0357</name>
</gene>
<evidence type="ECO:0000313" key="3">
    <source>
        <dbReference type="Proteomes" id="UP000285120"/>
    </source>
</evidence>
<evidence type="ECO:0000313" key="2">
    <source>
        <dbReference type="EMBL" id="RKD76145.1"/>
    </source>
</evidence>